<keyword evidence="1" id="KW-1133">Transmembrane helix</keyword>
<keyword evidence="1" id="KW-0812">Transmembrane</keyword>
<reference evidence="3 4" key="1">
    <citation type="submission" date="2019-02" db="EMBL/GenBank/DDBJ databases">
        <title>Deep-cultivation of Planctomycetes and their phenomic and genomic characterization uncovers novel biology.</title>
        <authorList>
            <person name="Wiegand S."/>
            <person name="Jogler M."/>
            <person name="Boedeker C."/>
            <person name="Pinto D."/>
            <person name="Vollmers J."/>
            <person name="Rivas-Marin E."/>
            <person name="Kohn T."/>
            <person name="Peeters S.H."/>
            <person name="Heuer A."/>
            <person name="Rast P."/>
            <person name="Oberbeckmann S."/>
            <person name="Bunk B."/>
            <person name="Jeske O."/>
            <person name="Meyerdierks A."/>
            <person name="Storesund J.E."/>
            <person name="Kallscheuer N."/>
            <person name="Luecker S."/>
            <person name="Lage O.M."/>
            <person name="Pohl T."/>
            <person name="Merkel B.J."/>
            <person name="Hornburger P."/>
            <person name="Mueller R.-W."/>
            <person name="Bruemmer F."/>
            <person name="Labrenz M."/>
            <person name="Spormann A.M."/>
            <person name="Op den Camp H."/>
            <person name="Overmann J."/>
            <person name="Amann R."/>
            <person name="Jetten M.S.M."/>
            <person name="Mascher T."/>
            <person name="Medema M.H."/>
            <person name="Devos D.P."/>
            <person name="Kaster A.-K."/>
            <person name="Ovreas L."/>
            <person name="Rohde M."/>
            <person name="Galperin M.Y."/>
            <person name="Jogler C."/>
        </authorList>
    </citation>
    <scope>NUCLEOTIDE SEQUENCE [LARGE SCALE GENOMIC DNA]</scope>
    <source>
        <strain evidence="3 4">Pla175</strain>
    </source>
</reference>
<dbReference type="PANTHER" id="PTHR30273:SF2">
    <property type="entry name" value="PROTEIN FECR"/>
    <property type="match status" value="1"/>
</dbReference>
<dbReference type="PANTHER" id="PTHR30273">
    <property type="entry name" value="PERIPLASMIC SIGNAL SENSOR AND SIGMA FACTOR ACTIVATOR FECR-RELATED"/>
    <property type="match status" value="1"/>
</dbReference>
<dbReference type="EMBL" id="CP036291">
    <property type="protein sequence ID" value="QDU88562.1"/>
    <property type="molecule type" value="Genomic_DNA"/>
</dbReference>
<gene>
    <name evidence="3" type="ORF">Pla175_19400</name>
</gene>
<dbReference type="Pfam" id="PF04773">
    <property type="entry name" value="FecR"/>
    <property type="match status" value="1"/>
</dbReference>
<sequence length="512" mass="55124">MNENQNPSTAEADHWGKVCLDYLEGGEKAPLPEFLQLLQDPRFCATLAGYSIDYGELQSLSSEDGDARVQDSPATIEAAFAAAVGVPCDAIGATPAKRSGVRRPAKAGASSGRWNAALLAGGLGVLAASLLAGLFVASRHWGDAPFRPHVARDADALDAADRGIQAVAWSGQVMVDGKKVGWDAGEEVWLRNGVVVATGGGSGLVSLRYADGTIVELASESTASFELRGGQKLVDVEAGFVSASVKPQPAGKPLKITTAEATIEVVGTELAISRVPSATTLSVSGGQVRMWRSTDGELVEVNAGEYAVASTPENGDRSPEYRAFDLDRCPDQWVEDFEDGLPSEWNSGSWVSQGLPDGSSGGVTASKSLDGDDFGVATGVDQEIWKRGLVSIHEDSVLNLRMKVSRDDFYHVLVFMRGRMHYEYQEPHRQRSDWTGKWRTLSIPLAAFKRTGREFEGGDDFEARDMTPPVLDRPIYMVMVSSQKRDLGLVIDRMWISRDPSVTEPTVTTDVE</sequence>
<feature type="transmembrane region" description="Helical" evidence="1">
    <location>
        <begin position="116"/>
        <end position="137"/>
    </location>
</feature>
<evidence type="ECO:0000313" key="3">
    <source>
        <dbReference type="EMBL" id="QDU88562.1"/>
    </source>
</evidence>
<accession>A0A518DAR3</accession>
<evidence type="ECO:0000256" key="1">
    <source>
        <dbReference type="SAM" id="Phobius"/>
    </source>
</evidence>
<dbReference type="Gene3D" id="2.60.120.1440">
    <property type="match status" value="1"/>
</dbReference>
<dbReference type="AlphaFoldDB" id="A0A518DAR3"/>
<organism evidence="3 4">
    <name type="scientific">Pirellulimonas nuda</name>
    <dbReference type="NCBI Taxonomy" id="2528009"/>
    <lineage>
        <taxon>Bacteria</taxon>
        <taxon>Pseudomonadati</taxon>
        <taxon>Planctomycetota</taxon>
        <taxon>Planctomycetia</taxon>
        <taxon>Pirellulales</taxon>
        <taxon>Lacipirellulaceae</taxon>
        <taxon>Pirellulimonas</taxon>
    </lineage>
</organism>
<feature type="domain" description="FecR protein" evidence="2">
    <location>
        <begin position="202"/>
        <end position="289"/>
    </location>
</feature>
<dbReference type="InterPro" id="IPR012373">
    <property type="entry name" value="Ferrdict_sens_TM"/>
</dbReference>
<dbReference type="OrthoDB" id="264985at2"/>
<proteinExistence type="predicted"/>
<evidence type="ECO:0000259" key="2">
    <source>
        <dbReference type="Pfam" id="PF04773"/>
    </source>
</evidence>
<name>A0A518DAR3_9BACT</name>
<protein>
    <submittedName>
        <fullName evidence="3">Fec operon regulator FecR</fullName>
    </submittedName>
</protein>
<keyword evidence="1" id="KW-0472">Membrane</keyword>
<keyword evidence="4" id="KW-1185">Reference proteome</keyword>
<dbReference type="GO" id="GO:0016989">
    <property type="term" value="F:sigma factor antagonist activity"/>
    <property type="evidence" value="ECO:0007669"/>
    <property type="project" value="TreeGrafter"/>
</dbReference>
<dbReference type="RefSeq" id="WP_145283604.1">
    <property type="nucleotide sequence ID" value="NZ_CP036291.1"/>
</dbReference>
<dbReference type="Proteomes" id="UP000317429">
    <property type="component" value="Chromosome"/>
</dbReference>
<dbReference type="InterPro" id="IPR006860">
    <property type="entry name" value="FecR"/>
</dbReference>
<evidence type="ECO:0000313" key="4">
    <source>
        <dbReference type="Proteomes" id="UP000317429"/>
    </source>
</evidence>
<dbReference type="KEGG" id="pnd:Pla175_19400"/>